<sequence>SLSSIDEKASKAFEAMLREHDKDSVISESFLPHIRTRYNIFDQYDLHVLEVSQRTVRFIFEWIQIVSRCPRGRAEISFALAGGVVPPVLEGFSLPLVSPYNAKDVIVVYAEFKVTSRLRLIHVRKGSSQLTHVWDRADGLMVVSRLSMFLGRWDKTMTYQEVDVRADLEMSSWLSYGDMIVLVGCI</sequence>
<dbReference type="Proteomes" id="UP000287651">
    <property type="component" value="Unassembled WGS sequence"/>
</dbReference>
<gene>
    <name evidence="1" type="ORF">B296_00016312</name>
</gene>
<dbReference type="AlphaFoldDB" id="A0A426Z0K4"/>
<proteinExistence type="predicted"/>
<comment type="caution">
    <text evidence="1">The sequence shown here is derived from an EMBL/GenBank/DDBJ whole genome shotgun (WGS) entry which is preliminary data.</text>
</comment>
<accession>A0A426Z0K4</accession>
<protein>
    <submittedName>
        <fullName evidence="1">Uncharacterized protein</fullName>
    </submittedName>
</protein>
<dbReference type="EMBL" id="AMZH03009124">
    <property type="protein sequence ID" value="RRT57517.1"/>
    <property type="molecule type" value="Genomic_DNA"/>
</dbReference>
<evidence type="ECO:0000313" key="1">
    <source>
        <dbReference type="EMBL" id="RRT57517.1"/>
    </source>
</evidence>
<organism evidence="1 2">
    <name type="scientific">Ensete ventricosum</name>
    <name type="common">Abyssinian banana</name>
    <name type="synonym">Musa ensete</name>
    <dbReference type="NCBI Taxonomy" id="4639"/>
    <lineage>
        <taxon>Eukaryota</taxon>
        <taxon>Viridiplantae</taxon>
        <taxon>Streptophyta</taxon>
        <taxon>Embryophyta</taxon>
        <taxon>Tracheophyta</taxon>
        <taxon>Spermatophyta</taxon>
        <taxon>Magnoliopsida</taxon>
        <taxon>Liliopsida</taxon>
        <taxon>Zingiberales</taxon>
        <taxon>Musaceae</taxon>
        <taxon>Ensete</taxon>
    </lineage>
</organism>
<name>A0A426Z0K4_ENSVE</name>
<evidence type="ECO:0000313" key="2">
    <source>
        <dbReference type="Proteomes" id="UP000287651"/>
    </source>
</evidence>
<reference evidence="1 2" key="1">
    <citation type="journal article" date="2014" name="Agronomy (Basel)">
        <title>A Draft Genome Sequence for Ensete ventricosum, the Drought-Tolerant Tree Against Hunger.</title>
        <authorList>
            <person name="Harrison J."/>
            <person name="Moore K.A."/>
            <person name="Paszkiewicz K."/>
            <person name="Jones T."/>
            <person name="Grant M."/>
            <person name="Ambacheew D."/>
            <person name="Muzemil S."/>
            <person name="Studholme D.J."/>
        </authorList>
    </citation>
    <scope>NUCLEOTIDE SEQUENCE [LARGE SCALE GENOMIC DNA]</scope>
</reference>
<feature type="non-terminal residue" evidence="1">
    <location>
        <position position="1"/>
    </location>
</feature>